<keyword evidence="2" id="KW-0507">mRNA processing</keyword>
<evidence type="ECO:0000313" key="6">
    <source>
        <dbReference type="EMBL" id="RMY24780.1"/>
    </source>
</evidence>
<feature type="compositionally biased region" description="Acidic residues" evidence="4">
    <location>
        <begin position="586"/>
        <end position="597"/>
    </location>
</feature>
<comment type="caution">
    <text evidence="7">The sequence shown here is derived from an EMBL/GenBank/DDBJ whole genome shotgun (WGS) entry which is preliminary data.</text>
</comment>
<dbReference type="PANTHER" id="PTHR15245">
    <property type="entry name" value="SYMPLEKIN-RELATED"/>
    <property type="match status" value="1"/>
</dbReference>
<feature type="domain" description="Symplekin/Pta1 N-terminal" evidence="5">
    <location>
        <begin position="95"/>
        <end position="318"/>
    </location>
</feature>
<evidence type="ECO:0000259" key="5">
    <source>
        <dbReference type="Pfam" id="PF11935"/>
    </source>
</evidence>
<feature type="compositionally biased region" description="Low complexity" evidence="4">
    <location>
        <begin position="691"/>
        <end position="710"/>
    </location>
</feature>
<evidence type="ECO:0000313" key="8">
    <source>
        <dbReference type="Proteomes" id="UP000271337"/>
    </source>
</evidence>
<dbReference type="Proteomes" id="UP000271337">
    <property type="component" value="Unassembled WGS sequence"/>
</dbReference>
<dbReference type="AlphaFoldDB" id="A0A3M7AJ39"/>
<comment type="subcellular location">
    <subcellularLocation>
        <location evidence="1">Nucleus</location>
    </subcellularLocation>
</comment>
<keyword evidence="3" id="KW-0539">Nucleus</keyword>
<dbReference type="EMBL" id="QWIL01000066">
    <property type="protein sequence ID" value="RMY24780.1"/>
    <property type="molecule type" value="Genomic_DNA"/>
</dbReference>
<dbReference type="PANTHER" id="PTHR15245:SF20">
    <property type="entry name" value="SYMPLEKIN"/>
    <property type="match status" value="1"/>
</dbReference>
<dbReference type="InterPro" id="IPR021850">
    <property type="entry name" value="Symplekin/Pta1"/>
</dbReference>
<sequence>MAQPTSAVLAQLNQAREIVLATPSVYPQVVPGVLCVVGASAALELRRWGADFLAETFASPVLPADEKQKLSLVILDILRGYLNRKEERGEEEDGQVIKSTVQCAASVYPLVFRHTVAEKGADAESWAKMAAIKSAILRRMDSASAGVRICCVKFVARVVQVQTPGLISDPRRPEQNEISLALVPRDHPVIPPSNLEAEASGLLDRLLGVLQDNLTDALVVTATLNSLATLVHRRASVSNKVLTTILNFNPLALAGTGRMDGKDRVAIRSMARTTISFLLNVLKRNPQHPFAGRLQQRTEQLRHHLTEVFIEGREGKRKEPDEPTDGLDDSKRRRIDTEAAHGGATPVQQHPYQQQTPQHQQQSQLSLQQSYPPLPPGPVTVAQLFTLSQDPNAAGFHVASIPQQIVSQLVPPLLQSIDPQRFEGAINAVRSRFLNLATNQQHPSALDAAHAANGQMSSAVGGDDEEDDYDPSSPTTFPGSQEAQILNQLDQMAPEGEEEALAIGPFVLPPPPPLSEEERREYEVVAQERIFSQLVKLDGVKSNRSAATGNLVPGLVRVLSVGGQDREGWVGLITRLATRATFGLGNDEEEGEVDGDENGMVKSEEDGTGQREEEDDEGSLKAVTGKEGKELKRRNQSPSPFHLADRIRAALRDYVTSGFRQRIDVGIAWLNEEWYADRLALSHRQSKHDNTSTNDENTTTTTTRSSTPPLHHLPNYLHHSLALLDALTPYLDVKDGRFLIRFLSELPQLGTLHLTRISKLADDPDRVAMAVQAFLYLVMFRPPVRGICLDAVEELWKANGDAKTGCERILGKWRPGVLKGEGVKGEGGG</sequence>
<gene>
    <name evidence="7" type="ORF">D0866_10103</name>
    <name evidence="6" type="ORF">D0867_01155</name>
</gene>
<accession>A0A3M7AJ39</accession>
<reference evidence="8 9" key="1">
    <citation type="journal article" date="2018" name="BMC Genomics">
        <title>Genomic evidence for intraspecific hybridization in a clonal and extremely halotolerant yeast.</title>
        <authorList>
            <person name="Gostincar C."/>
            <person name="Stajich J.E."/>
            <person name="Zupancic J."/>
            <person name="Zalar P."/>
            <person name="Gunde-Cimerman N."/>
        </authorList>
    </citation>
    <scope>NUCLEOTIDE SEQUENCE [LARGE SCALE GENOMIC DNA]</scope>
    <source>
        <strain evidence="7 9">EXF-6651</strain>
        <strain evidence="6 8">EXF-6669</strain>
    </source>
</reference>
<dbReference type="EMBL" id="QWIM01001245">
    <property type="protein sequence ID" value="RMY27502.1"/>
    <property type="molecule type" value="Genomic_DNA"/>
</dbReference>
<feature type="region of interest" description="Disordered" evidence="4">
    <location>
        <begin position="584"/>
        <end position="639"/>
    </location>
</feature>
<dbReference type="InterPro" id="IPR011989">
    <property type="entry name" value="ARM-like"/>
</dbReference>
<feature type="compositionally biased region" description="Basic and acidic residues" evidence="4">
    <location>
        <begin position="602"/>
        <end position="611"/>
    </location>
</feature>
<dbReference type="Gene3D" id="1.25.10.10">
    <property type="entry name" value="Leucine-rich Repeat Variant"/>
    <property type="match status" value="1"/>
</dbReference>
<feature type="compositionally biased region" description="Basic and acidic residues" evidence="4">
    <location>
        <begin position="308"/>
        <end position="321"/>
    </location>
</feature>
<dbReference type="Pfam" id="PF11935">
    <property type="entry name" value="SYMPK_PTA1_N"/>
    <property type="match status" value="1"/>
</dbReference>
<evidence type="ECO:0000313" key="7">
    <source>
        <dbReference type="EMBL" id="RMY27502.1"/>
    </source>
</evidence>
<feature type="region of interest" description="Disordered" evidence="4">
    <location>
        <begin position="308"/>
        <end position="375"/>
    </location>
</feature>
<evidence type="ECO:0000313" key="9">
    <source>
        <dbReference type="Proteomes" id="UP000276864"/>
    </source>
</evidence>
<evidence type="ECO:0000256" key="1">
    <source>
        <dbReference type="ARBA" id="ARBA00004123"/>
    </source>
</evidence>
<evidence type="ECO:0000256" key="3">
    <source>
        <dbReference type="ARBA" id="ARBA00023242"/>
    </source>
</evidence>
<dbReference type="VEuPathDB" id="FungiDB:BTJ68_13287"/>
<dbReference type="InterPro" id="IPR032460">
    <property type="entry name" value="Symplekin/Pta1_N"/>
</dbReference>
<dbReference type="Proteomes" id="UP000276864">
    <property type="component" value="Unassembled WGS sequence"/>
</dbReference>
<evidence type="ECO:0000256" key="4">
    <source>
        <dbReference type="SAM" id="MobiDB-lite"/>
    </source>
</evidence>
<feature type="region of interest" description="Disordered" evidence="4">
    <location>
        <begin position="683"/>
        <end position="710"/>
    </location>
</feature>
<feature type="region of interest" description="Disordered" evidence="4">
    <location>
        <begin position="455"/>
        <end position="479"/>
    </location>
</feature>
<dbReference type="GO" id="GO:0006397">
    <property type="term" value="P:mRNA processing"/>
    <property type="evidence" value="ECO:0007669"/>
    <property type="project" value="UniProtKB-KW"/>
</dbReference>
<name>A0A3M7AJ39_HORWE</name>
<proteinExistence type="predicted"/>
<dbReference type="GO" id="GO:0005847">
    <property type="term" value="C:mRNA cleavage and polyadenylation specificity factor complex"/>
    <property type="evidence" value="ECO:0007669"/>
    <property type="project" value="TreeGrafter"/>
</dbReference>
<dbReference type="OrthoDB" id="331600at2759"/>
<organism evidence="7 9">
    <name type="scientific">Hortaea werneckii</name>
    <name type="common">Black yeast</name>
    <name type="synonym">Cladosporium werneckii</name>
    <dbReference type="NCBI Taxonomy" id="91943"/>
    <lineage>
        <taxon>Eukaryota</taxon>
        <taxon>Fungi</taxon>
        <taxon>Dikarya</taxon>
        <taxon>Ascomycota</taxon>
        <taxon>Pezizomycotina</taxon>
        <taxon>Dothideomycetes</taxon>
        <taxon>Dothideomycetidae</taxon>
        <taxon>Mycosphaerellales</taxon>
        <taxon>Teratosphaeriaceae</taxon>
        <taxon>Hortaea</taxon>
    </lineage>
</organism>
<protein>
    <recommendedName>
        <fullName evidence="5">Symplekin/Pta1 N-terminal domain-containing protein</fullName>
    </recommendedName>
</protein>
<feature type="compositionally biased region" description="Basic and acidic residues" evidence="4">
    <location>
        <begin position="328"/>
        <end position="339"/>
    </location>
</feature>
<feature type="compositionally biased region" description="Low complexity" evidence="4">
    <location>
        <begin position="348"/>
        <end position="371"/>
    </location>
</feature>
<evidence type="ECO:0000256" key="2">
    <source>
        <dbReference type="ARBA" id="ARBA00022664"/>
    </source>
</evidence>